<accession>A0A6L2LZE4</accession>
<evidence type="ECO:0008006" key="4">
    <source>
        <dbReference type="Google" id="ProtNLM"/>
    </source>
</evidence>
<name>A0A6L2LZE4_TANCI</name>
<proteinExistence type="predicted"/>
<dbReference type="PANTHER" id="PTHR33116">
    <property type="entry name" value="REVERSE TRANSCRIPTASE ZINC-BINDING DOMAIN-CONTAINING PROTEIN-RELATED-RELATED"/>
    <property type="match status" value="1"/>
</dbReference>
<feature type="region of interest" description="Disordered" evidence="2">
    <location>
        <begin position="655"/>
        <end position="678"/>
    </location>
</feature>
<evidence type="ECO:0000256" key="1">
    <source>
        <dbReference type="SAM" id="Coils"/>
    </source>
</evidence>
<comment type="caution">
    <text evidence="3">The sequence shown here is derived from an EMBL/GenBank/DDBJ whole genome shotgun (WGS) entry which is preliminary data.</text>
</comment>
<keyword evidence="1" id="KW-0175">Coiled coil</keyword>
<organism evidence="3">
    <name type="scientific">Tanacetum cinerariifolium</name>
    <name type="common">Dalmatian daisy</name>
    <name type="synonym">Chrysanthemum cinerariifolium</name>
    <dbReference type="NCBI Taxonomy" id="118510"/>
    <lineage>
        <taxon>Eukaryota</taxon>
        <taxon>Viridiplantae</taxon>
        <taxon>Streptophyta</taxon>
        <taxon>Embryophyta</taxon>
        <taxon>Tracheophyta</taxon>
        <taxon>Spermatophyta</taxon>
        <taxon>Magnoliopsida</taxon>
        <taxon>eudicotyledons</taxon>
        <taxon>Gunneridae</taxon>
        <taxon>Pentapetalae</taxon>
        <taxon>asterids</taxon>
        <taxon>campanulids</taxon>
        <taxon>Asterales</taxon>
        <taxon>Asteraceae</taxon>
        <taxon>Asteroideae</taxon>
        <taxon>Anthemideae</taxon>
        <taxon>Anthemidinae</taxon>
        <taxon>Tanacetum</taxon>
    </lineage>
</organism>
<dbReference type="PANTHER" id="PTHR33116:SF76">
    <property type="entry name" value="DUF4283 DOMAIN-CONTAINING PROTEIN"/>
    <property type="match status" value="1"/>
</dbReference>
<gene>
    <name evidence="3" type="ORF">Tci_038668</name>
</gene>
<sequence length="771" mass="89635">MPFEEGRLSVKYLGVPLVPSRLVYKDCKELIDKVVARTNDWKNKSLSIAARLQLVGKANVAWDVVCLPKDEGGLGIRRLDLFNKALMVVHVWKLLTIKESLWVTWIHLHKIKDRNFWDLPCRGKMSWAWRKVLQLRPFIRKDMFRAGLSTTSKVADVMGTNSLEWPQELQVWRHMRDLVGLSYLPPSFELIMDFVTPMAKRRTSSSVVSKLVLAASIYFIWLERNDRLFNNNKRTVTQVIECIMSAIRIKLMSCRFKKSKVKKVDDEVRIQALVDGKRVNIKESFIRRTLRLDDAEEAGVPFFMFPRFVQLVINHQLGDMTHHKEIFDTPLLTKNVFANMKREGTGFSGEVTPLFANMLVQAREEVDLESEVFNIKSTYKAKIKKLESKVDRLEEENMVLKELIGVHSKVDSDEPVMEKEESSKQERKIADIDADVEINLEKAQAEAYNLDLDHQEKVLSMLDVNDEEPTNVEEVLEVVKAAKLITEVVTTDGVDRRGVIIQDPKETATTVTMQPKVQAKDKGKAILIEEPKPLKRQAQIKLDEEVARQLEAELNANVDWNAVIEQVQKKEKLTDAVMNYQALKRKPLTEVQARRNMIVYLKNMAGYKMNYFKGMTYDEIRPLFEKHYNYNQAFINEVNKEVKVPEREVRQEKEVEVESSKREGESIEKEVSKKQKMDQETEELKKHLQIVSNDDDDVYTDATPLALKILIIDYKIHTERNKPYFKIIRADGNHRMYPLTHFTLEQMINDVRLEVEDESEMSLDLLRLVRR</sequence>
<evidence type="ECO:0000313" key="3">
    <source>
        <dbReference type="EMBL" id="GEU66690.1"/>
    </source>
</evidence>
<evidence type="ECO:0000256" key="2">
    <source>
        <dbReference type="SAM" id="MobiDB-lite"/>
    </source>
</evidence>
<dbReference type="EMBL" id="BKCJ010005428">
    <property type="protein sequence ID" value="GEU66690.1"/>
    <property type="molecule type" value="Genomic_DNA"/>
</dbReference>
<reference evidence="3" key="1">
    <citation type="journal article" date="2019" name="Sci. Rep.">
        <title>Draft genome of Tanacetum cinerariifolium, the natural source of mosquito coil.</title>
        <authorList>
            <person name="Yamashiro T."/>
            <person name="Shiraishi A."/>
            <person name="Satake H."/>
            <person name="Nakayama K."/>
        </authorList>
    </citation>
    <scope>NUCLEOTIDE SEQUENCE</scope>
</reference>
<feature type="coiled-coil region" evidence="1">
    <location>
        <begin position="376"/>
        <end position="403"/>
    </location>
</feature>
<dbReference type="AlphaFoldDB" id="A0A6L2LZE4"/>
<protein>
    <recommendedName>
        <fullName evidence="4">Reverse transcriptase domain, reverse transcriptase zinc-binding domain protein</fullName>
    </recommendedName>
</protein>